<dbReference type="RefSeq" id="NP_064276.1">
    <property type="nucleotide sequence ID" value="NC_002512.2"/>
</dbReference>
<reference evidence="2 3" key="8">
    <citation type="journal article" date="2000" name="J. Virol.">
        <title>The r144 major histocompatibility complex class I-like gene of rat cytomegalovirus is dispensable for both acute and long-term infection in the immunocompromised host.</title>
        <authorList>
            <person name="Beisser P.S."/>
            <person name="Kloover J.S."/>
            <person name="Grauls G.E."/>
            <person name="Blok M.J."/>
            <person name="Bruggeman C.A."/>
            <person name="Vink C."/>
        </authorList>
    </citation>
    <scope>NUCLEOTIDE SEQUENCE [LARGE SCALE GENOMIC DNA]</scope>
    <source>
        <strain evidence="2 3">Maastricht</strain>
    </source>
</reference>
<feature type="compositionally biased region" description="Polar residues" evidence="1">
    <location>
        <begin position="114"/>
        <end position="125"/>
    </location>
</feature>
<reference evidence="2 3" key="3">
    <citation type="journal article" date="1997" name="J. Gen. Virol.">
        <title>Cloning and functional characterization of the origin of lytic-phase DNA replication of rat cytomegalovirus.</title>
        <authorList>
            <person name="Vink C."/>
            <person name="Beuken E."/>
            <person name="Bruggeman C.A."/>
        </authorList>
    </citation>
    <scope>NUCLEOTIDE SEQUENCE [LARGE SCALE GENOMIC DNA]</scope>
    <source>
        <strain evidence="2 3">Maastricht</strain>
    </source>
</reference>
<reference evidence="2 3" key="5">
    <citation type="journal article" date="1998" name="Virology">
        <title>The Maastricht strain and England strain of rat cytomegalovirus represent different betaherpesvirus species rather than strains.</title>
        <authorList>
            <person name="Beisser P.S."/>
            <person name="Kaptein S.J."/>
            <person name="Beuken E."/>
            <person name="Bruggeman C.A."/>
            <person name="Vink C."/>
        </authorList>
    </citation>
    <scope>NUCLEOTIDE SEQUENCE [LARGE SCALE GENOMIC DNA]</scope>
    <source>
        <strain evidence="2 3">Maastricht</strain>
    </source>
</reference>
<feature type="compositionally biased region" description="Basic and acidic residues" evidence="1">
    <location>
        <begin position="156"/>
        <end position="180"/>
    </location>
</feature>
<evidence type="ECO:0000256" key="1">
    <source>
        <dbReference type="SAM" id="MobiDB-lite"/>
    </source>
</evidence>
<reference evidence="2 3" key="9">
    <citation type="journal article" date="2000" name="J. Virol.">
        <title>Complete DNA sequence of the rat cytomegalovirus genome.</title>
        <authorList>
            <person name="Vink C."/>
            <person name="Beuken E."/>
            <person name="Bruggeman C.A."/>
        </authorList>
    </citation>
    <scope>NUCLEOTIDE SEQUENCE [LARGE SCALE GENOMIC DNA]</scope>
    <source>
        <strain evidence="2 3">Maastricht</strain>
    </source>
</reference>
<accession>Q9DW27</accession>
<dbReference type="Proteomes" id="UP000008288">
    <property type="component" value="Segment"/>
</dbReference>
<evidence type="ECO:0000313" key="3">
    <source>
        <dbReference type="Proteomes" id="UP000008288"/>
    </source>
</evidence>
<feature type="region of interest" description="Disordered" evidence="1">
    <location>
        <begin position="58"/>
        <end position="207"/>
    </location>
</feature>
<organismHost>
    <name type="scientific">Rattus</name>
    <name type="common">rats</name>
    <dbReference type="NCBI Taxonomy" id="10114"/>
</organismHost>
<dbReference type="GeneID" id="940324"/>
<name>Q9DW27_RCMVM</name>
<reference evidence="2 3" key="6">
    <citation type="journal article" date="1999" name="J. Gen. Virol.">
        <title>The rat cytomegalovirus R32 gene encodes a virion-associated protein that elicits a strong humoral immune response in infected rats.</title>
        <authorList>
            <person name="Beuken E."/>
            <person name="Grauls G."/>
            <person name="Bruggeman C.A."/>
            <person name="Vink C."/>
        </authorList>
    </citation>
    <scope>NUCLEOTIDE SEQUENCE [LARGE SCALE GENOMIC DNA]</scope>
    <source>
        <strain evidence="2 3">Maastricht</strain>
    </source>
</reference>
<protein>
    <submittedName>
        <fullName evidence="2">Pr167</fullName>
    </submittedName>
</protein>
<dbReference type="KEGG" id="vg:940324"/>
<evidence type="ECO:0000313" key="2">
    <source>
        <dbReference type="EMBL" id="AAF99263.1"/>
    </source>
</evidence>
<reference evidence="2 3" key="7">
    <citation type="journal article" date="1999" name="J. Virol.">
        <title>Deletion of the R78 G protein-coupled receptor gene from rat cytomegalovirus results in an attenuated, syncytium-inducing mutant strain.</title>
        <authorList>
            <person name="Beisser P.S."/>
            <person name="Grauls G."/>
            <person name="Bruggeman C.A."/>
            <person name="Vink C."/>
        </authorList>
    </citation>
    <scope>NUCLEOTIDE SEQUENCE [LARGE SCALE GENOMIC DNA]</scope>
    <source>
        <strain evidence="2 3">Maastricht</strain>
    </source>
</reference>
<reference evidence="2 3" key="1">
    <citation type="journal article" date="1996" name="J. Gen. Virol.">
        <title>Cloning and sequence analysis of the genes encoding DNA polymerase, glycoprotein B, ICP18.5 and major DNA-binding protein of rat cytomegalovirus.</title>
        <authorList>
            <person name="Beuken E."/>
            <person name="Slobbe R."/>
            <person name="Bruggeman C.A."/>
            <person name="Vink C."/>
        </authorList>
    </citation>
    <scope>NUCLEOTIDE SEQUENCE [LARGE SCALE GENOMIC DNA]</scope>
    <source>
        <strain evidence="2 3">Maastricht</strain>
    </source>
</reference>
<organism evidence="2 3">
    <name type="scientific">Rat cytomegalovirus (strain Maastricht)</name>
    <dbReference type="NCBI Taxonomy" id="79700"/>
    <lineage>
        <taxon>Viruses</taxon>
        <taxon>Duplodnaviria</taxon>
        <taxon>Heunggongvirae</taxon>
        <taxon>Peploviricota</taxon>
        <taxon>Herviviricetes</taxon>
        <taxon>Herpesvirales</taxon>
        <taxon>Orthoherpesviridae</taxon>
        <taxon>Betaherpesvirinae</taxon>
        <taxon>Muromegalovirus</taxon>
        <taxon>Muromegalovirus muridbeta2</taxon>
        <taxon>Murid betaherpesvirus 2</taxon>
    </lineage>
</organism>
<dbReference type="EMBL" id="AF232689">
    <property type="protein sequence ID" value="AAF99263.1"/>
    <property type="molecule type" value="Genomic_DNA"/>
</dbReference>
<reference evidence="2 3" key="2">
    <citation type="journal article" date="1996" name="J. Virol.">
        <title>Structure of the rat cytomegalovirus genome termini.</title>
        <authorList>
            <person name="Vink C."/>
            <person name="Beuken E."/>
            <person name="Bruggeman C.A."/>
        </authorList>
    </citation>
    <scope>NUCLEOTIDE SEQUENCE [LARGE SCALE GENOMIC DNA]</scope>
    <source>
        <strain evidence="2 3">Maastricht</strain>
    </source>
</reference>
<feature type="region of interest" description="Disordered" evidence="1">
    <location>
        <begin position="1"/>
        <end position="38"/>
    </location>
</feature>
<sequence>MASAPHDPSADEIFSALENEFTRMTGRTPPPSPGQPRCLYSFRVDVVVERVGRRHRLVSVRPVRHQEGSSHGRRDHRPEPPTMPPRHPPHAFPSHHPYDPPLRPSARSAGPTGPQRTTASSSHSTFGRFRSSPPPHPFSPSPSSPPTPASQAHAPTFDRESHQRFMKKLELLIQAEEKWKAQKAHAPQPPTDSVRGRGGDKIAPAPR</sequence>
<proteinExistence type="predicted"/>
<keyword evidence="3" id="KW-1185">Reference proteome</keyword>
<gene>
    <name evidence="2" type="primary">r167</name>
</gene>
<reference evidence="2 3" key="10">
    <citation type="journal article" date="2000" name="Virus Res.">
        <title>Rat cytomegalovirus R89 is a highly conserved gene which expresses a spliced transcript.</title>
        <authorList>
            <person name="Gruijthuijsen Y.K."/>
            <person name="Beuken E."/>
            <person name="Bruggeman C.A."/>
            <person name="Vink C."/>
        </authorList>
    </citation>
    <scope>NUCLEOTIDE SEQUENCE [LARGE SCALE GENOMIC DNA]</scope>
    <source>
        <strain evidence="2 3">Maastricht</strain>
    </source>
</reference>
<reference evidence="2 3" key="4">
    <citation type="journal article" date="1998" name="J. Virol.">
        <title>The R33 G protein-coupled receptor gene of rat cytomegalovirus plays an essential role in the pathogenesis of viral infection.</title>
        <authorList>
            <person name="Beisser P.S."/>
            <person name="Vink C."/>
            <person name="Van Dam J.G."/>
            <person name="Grauls G."/>
            <person name="Vanherle S.J."/>
            <person name="Bruggeman C.A."/>
        </authorList>
    </citation>
    <scope>NUCLEOTIDE SEQUENCE [LARGE SCALE GENOMIC DNA]</scope>
    <source>
        <strain evidence="2 3">Maastricht</strain>
    </source>
</reference>
<feature type="compositionally biased region" description="Basic and acidic residues" evidence="1">
    <location>
        <begin position="64"/>
        <end position="79"/>
    </location>
</feature>
<feature type="compositionally biased region" description="Pro residues" evidence="1">
    <location>
        <begin position="132"/>
        <end position="148"/>
    </location>
</feature>